<dbReference type="PANTHER" id="PTHR30595:SF6">
    <property type="entry name" value="SCHLAFEN ALBA-2 DOMAIN-CONTAINING PROTEIN"/>
    <property type="match status" value="1"/>
</dbReference>
<dbReference type="Pfam" id="PF04326">
    <property type="entry name" value="SLFN_AlbA_2"/>
    <property type="match status" value="1"/>
</dbReference>
<reference evidence="2" key="1">
    <citation type="submission" date="2020-10" db="EMBL/GenBank/DDBJ databases">
        <authorList>
            <person name="Gilroy R."/>
        </authorList>
    </citation>
    <scope>NUCLEOTIDE SEQUENCE</scope>
    <source>
        <strain evidence="2">ChiSxjej1B13-7958</strain>
    </source>
</reference>
<dbReference type="EMBL" id="DVGZ01000010">
    <property type="protein sequence ID" value="HIR46189.1"/>
    <property type="molecule type" value="Genomic_DNA"/>
</dbReference>
<sequence length="510" mass="58298">MAVQNPLYLEASSADYKEALEEKKPRSWLKSISAFANTFGGRLIFGVQNEPRAVVGLSDPQHVISKLSELIQSRIDPAPHYRAYEMKIEGKSCVVCEVQNGPAYPYYYAADGVHVAYLRHGDQSVEATSRELNELILKGMNQTFDALPSTYNLGDVSFTLLAATFKQRTKEEFDLSKDLFSTGLITEGGQITNGGLLLCDQGVLRQSRIFCTRWKGNYKGNVDEDALDDKEFESASLITLLQNAEDFVRVNMKNPWSIRGMVREERSDYPYKAVREVLVNALIHRDYQILGSEIHVDIFDNRMEISSPGGMINGKRIQDMNLHHIPSMRRNQVISDVFARLDFMERRGSGIDRILNSYLEVTQKPDFYSDTDFFLVTLPNRSIAVPAQLTLEDMDFSEENFATSPRNFATFPENFATSPENFASQQYKKLQDMERKKFQDSLKPLPLNKKTKSRVEALFYRYGYEYSFHSNNAADVFGIKQSAATYILRKLREADIIQSPQYGLYQFKRK</sequence>
<dbReference type="AlphaFoldDB" id="A0A9D1AKN6"/>
<dbReference type="InterPro" id="IPR038475">
    <property type="entry name" value="RecG_C_sf"/>
</dbReference>
<evidence type="ECO:0000259" key="1">
    <source>
        <dbReference type="Pfam" id="PF04326"/>
    </source>
</evidence>
<reference evidence="2" key="2">
    <citation type="journal article" date="2021" name="PeerJ">
        <title>Extensive microbial diversity within the chicken gut microbiome revealed by metagenomics and culture.</title>
        <authorList>
            <person name="Gilroy R."/>
            <person name="Ravi A."/>
            <person name="Getino M."/>
            <person name="Pursley I."/>
            <person name="Horton D.L."/>
            <person name="Alikhan N.F."/>
            <person name="Baker D."/>
            <person name="Gharbi K."/>
            <person name="Hall N."/>
            <person name="Watson M."/>
            <person name="Adriaenssens E.M."/>
            <person name="Foster-Nyarko E."/>
            <person name="Jarju S."/>
            <person name="Secka A."/>
            <person name="Antonio M."/>
            <person name="Oren A."/>
            <person name="Chaudhuri R.R."/>
            <person name="La Ragione R."/>
            <person name="Hildebrand F."/>
            <person name="Pallen M.J."/>
        </authorList>
    </citation>
    <scope>NUCLEOTIDE SEQUENCE</scope>
    <source>
        <strain evidence="2">ChiSxjej1B13-7958</strain>
    </source>
</reference>
<dbReference type="InterPro" id="IPR038461">
    <property type="entry name" value="Schlafen_AlbA_2_dom_sf"/>
</dbReference>
<dbReference type="Pfam" id="PF13749">
    <property type="entry name" value="HATPase_c_4"/>
    <property type="match status" value="1"/>
</dbReference>
<proteinExistence type="predicted"/>
<evidence type="ECO:0000313" key="3">
    <source>
        <dbReference type="Proteomes" id="UP000824242"/>
    </source>
</evidence>
<protein>
    <submittedName>
        <fullName evidence="2">DNA binding domain-containing protein</fullName>
    </submittedName>
</protein>
<gene>
    <name evidence="2" type="ORF">IAB89_00820</name>
</gene>
<dbReference type="Gene3D" id="3.30.565.60">
    <property type="match status" value="1"/>
</dbReference>
<evidence type="ECO:0000313" key="2">
    <source>
        <dbReference type="EMBL" id="HIR46189.1"/>
    </source>
</evidence>
<accession>A0A9D1AKN6</accession>
<dbReference type="Proteomes" id="UP000824242">
    <property type="component" value="Unassembled WGS sequence"/>
</dbReference>
<dbReference type="InterPro" id="IPR007421">
    <property type="entry name" value="Schlafen_AlbA_2_dom"/>
</dbReference>
<name>A0A9D1AKN6_9FIRM</name>
<comment type="caution">
    <text evidence="2">The sequence shown here is derived from an EMBL/GenBank/DDBJ whole genome shotgun (WGS) entry which is preliminary data.</text>
</comment>
<organism evidence="2 3">
    <name type="scientific">Candidatus Caccousia avicola</name>
    <dbReference type="NCBI Taxonomy" id="2840721"/>
    <lineage>
        <taxon>Bacteria</taxon>
        <taxon>Bacillati</taxon>
        <taxon>Bacillota</taxon>
        <taxon>Clostridia</taxon>
        <taxon>Eubacteriales</taxon>
        <taxon>Oscillospiraceae</taxon>
        <taxon>Oscillospiraceae incertae sedis</taxon>
        <taxon>Candidatus Caccousia</taxon>
    </lineage>
</organism>
<dbReference type="PANTHER" id="PTHR30595">
    <property type="entry name" value="GLPR-RELATED TRANSCRIPTIONAL REPRESSOR"/>
    <property type="match status" value="1"/>
</dbReference>
<feature type="domain" description="Schlafen AlbA-2" evidence="1">
    <location>
        <begin position="10"/>
        <end position="127"/>
    </location>
</feature>
<dbReference type="Gene3D" id="3.30.950.30">
    <property type="entry name" value="Schlafen, AAA domain"/>
    <property type="match status" value="1"/>
</dbReference>